<dbReference type="AlphaFoldDB" id="A0AAV1RZ74"/>
<protein>
    <recommendedName>
        <fullName evidence="4">SMP domain-containing protein</fullName>
    </recommendedName>
</protein>
<feature type="domain" description="SMP" evidence="4">
    <location>
        <begin position="131"/>
        <end position="188"/>
    </location>
</feature>
<evidence type="ECO:0000259" key="4">
    <source>
        <dbReference type="Pfam" id="PF04927"/>
    </source>
</evidence>
<comment type="similarity">
    <text evidence="1">Belongs to the LEA type SMP family.</text>
</comment>
<comment type="caution">
    <text evidence="5">The sequence shown here is derived from an EMBL/GenBank/DDBJ whole genome shotgun (WGS) entry which is preliminary data.</text>
</comment>
<reference evidence="5 6" key="1">
    <citation type="submission" date="2024-01" db="EMBL/GenBank/DDBJ databases">
        <authorList>
            <person name="Waweru B."/>
        </authorList>
    </citation>
    <scope>NUCLEOTIDE SEQUENCE [LARGE SCALE GENOMIC DNA]</scope>
</reference>
<evidence type="ECO:0000256" key="2">
    <source>
        <dbReference type="ARBA" id="ARBA00022737"/>
    </source>
</evidence>
<dbReference type="InterPro" id="IPR042971">
    <property type="entry name" value="LEA_SMP"/>
</dbReference>
<sequence>MNQQQQQRPQEPIKYGDVFSVGGELAEKPVAPGDAAMMQKAENVLMGQTKSGGAASMMQSAAMRNERAGFVSHSDVNDVASYQGVSVTETEMPGRRIITEAIGGQVVGEFNQRAPSVQSPPPTFQQGDGGITIGEALEATVLSCGKKPVEWSDAAAIQAAEVRATGRTSIIPGGVAAAAQSAATINARLTNDEEKKNWLMFLQLKGQIEKLAIWIDEGIKPDATSKLPTDKPATRKDAEGVTGAEMRNHPLLTTHPAGVAASLAAAARLNQQNGTKTKKES</sequence>
<dbReference type="InterPro" id="IPR007011">
    <property type="entry name" value="LEA_SMP_dom"/>
</dbReference>
<dbReference type="Pfam" id="PF04927">
    <property type="entry name" value="SMP"/>
    <property type="match status" value="3"/>
</dbReference>
<proteinExistence type="inferred from homology"/>
<keyword evidence="2" id="KW-0677">Repeat</keyword>
<dbReference type="PANTHER" id="PTHR31174">
    <property type="entry name" value="SEED MATURATION FAMILY PROTEIN"/>
    <property type="match status" value="1"/>
</dbReference>
<accession>A0AAV1RZ74</accession>
<dbReference type="PANTHER" id="PTHR31174:SF34">
    <property type="entry name" value="LATE EMBRYOGENESIS ABUNDANT PROTEIN 47"/>
    <property type="match status" value="1"/>
</dbReference>
<feature type="domain" description="SMP" evidence="4">
    <location>
        <begin position="13"/>
        <end position="68"/>
    </location>
</feature>
<feature type="domain" description="SMP" evidence="4">
    <location>
        <begin position="222"/>
        <end position="272"/>
    </location>
</feature>
<feature type="compositionally biased region" description="Basic and acidic residues" evidence="3">
    <location>
        <begin position="228"/>
        <end position="239"/>
    </location>
</feature>
<evidence type="ECO:0000256" key="1">
    <source>
        <dbReference type="ARBA" id="ARBA00010733"/>
    </source>
</evidence>
<evidence type="ECO:0000256" key="3">
    <source>
        <dbReference type="SAM" id="MobiDB-lite"/>
    </source>
</evidence>
<dbReference type="Proteomes" id="UP001314170">
    <property type="component" value="Unassembled WGS sequence"/>
</dbReference>
<feature type="region of interest" description="Disordered" evidence="3">
    <location>
        <begin position="222"/>
        <end position="257"/>
    </location>
</feature>
<dbReference type="EMBL" id="CAWUPB010001160">
    <property type="protein sequence ID" value="CAK7340898.1"/>
    <property type="molecule type" value="Genomic_DNA"/>
</dbReference>
<evidence type="ECO:0000313" key="5">
    <source>
        <dbReference type="EMBL" id="CAK7340898.1"/>
    </source>
</evidence>
<gene>
    <name evidence="5" type="ORF">DCAF_LOCUS15987</name>
</gene>
<name>A0AAV1RZ74_9ROSI</name>
<evidence type="ECO:0000313" key="6">
    <source>
        <dbReference type="Proteomes" id="UP001314170"/>
    </source>
</evidence>
<keyword evidence="6" id="KW-1185">Reference proteome</keyword>
<organism evidence="5 6">
    <name type="scientific">Dovyalis caffra</name>
    <dbReference type="NCBI Taxonomy" id="77055"/>
    <lineage>
        <taxon>Eukaryota</taxon>
        <taxon>Viridiplantae</taxon>
        <taxon>Streptophyta</taxon>
        <taxon>Embryophyta</taxon>
        <taxon>Tracheophyta</taxon>
        <taxon>Spermatophyta</taxon>
        <taxon>Magnoliopsida</taxon>
        <taxon>eudicotyledons</taxon>
        <taxon>Gunneridae</taxon>
        <taxon>Pentapetalae</taxon>
        <taxon>rosids</taxon>
        <taxon>fabids</taxon>
        <taxon>Malpighiales</taxon>
        <taxon>Salicaceae</taxon>
        <taxon>Flacourtieae</taxon>
        <taxon>Dovyalis</taxon>
    </lineage>
</organism>